<comment type="caution">
    <text evidence="1">The sequence shown here is derived from an EMBL/GenBank/DDBJ whole genome shotgun (WGS) entry which is preliminary data.</text>
</comment>
<accession>A0A8H6R706</accession>
<dbReference type="AlphaFoldDB" id="A0A8H6R706"/>
<dbReference type="InterPro" id="IPR016024">
    <property type="entry name" value="ARM-type_fold"/>
</dbReference>
<proteinExistence type="predicted"/>
<dbReference type="Proteomes" id="UP000660729">
    <property type="component" value="Unassembled WGS sequence"/>
</dbReference>
<sequence length="459" mass="50655">LAVQTTNLWVKIISEMTSTDTAEDQTSLDFSALSTEDTPKDRRDQAIARLALASREHPAVRERLAEFLPVLVGSLSNASVSDEALRCIGNACADNQTGRDNVTAIGFNWISQFLVPRGNSQKSEFRELAVQVLYNICKDHEGSQKQCYREGLHYQLLRSWPFDVGEQVRDILLWITGHKAELEATLKERLSSGVLEGLFDQLPQLHDGEDVEAVLTGTELVLVYLRDPIVQGQTSELRLVERVLAIIEEHEDPFLTAAIEDKEDADLLKTQNANLVWCLSDVSANPEFVKCYSLDDGIFSGPDSSLLSHICNARGDTCSGSYFIACCQIIGNLLWALSPESYASWAEEGNLKGFALHESLLSVLASASQATPSVEALHSIAGVLIQLSRPSLRARRVIGQAESALAAVEHLSRHERSEIRQDCVKLLKALGKDCRENQTRFGDLAQEVMLSLQQQPAPT</sequence>
<dbReference type="SUPFAM" id="SSF48371">
    <property type="entry name" value="ARM repeat"/>
    <property type="match status" value="1"/>
</dbReference>
<dbReference type="PANTHER" id="PTHR10957">
    <property type="entry name" value="RAP1 GTPASE-GDP DISSOCIATION STIMULATOR 1"/>
    <property type="match status" value="1"/>
</dbReference>
<evidence type="ECO:0000313" key="2">
    <source>
        <dbReference type="Proteomes" id="UP000660729"/>
    </source>
</evidence>
<dbReference type="EMBL" id="JABCIY010000310">
    <property type="protein sequence ID" value="KAF7185741.1"/>
    <property type="molecule type" value="Genomic_DNA"/>
</dbReference>
<dbReference type="InterPro" id="IPR040144">
    <property type="entry name" value="RAP1GDS1"/>
</dbReference>
<reference evidence="1" key="1">
    <citation type="submission" date="2020-04" db="EMBL/GenBank/DDBJ databases">
        <title>Draft genome resource of the tomato pathogen Pseudocercospora fuligena.</title>
        <authorList>
            <person name="Zaccaron A."/>
        </authorList>
    </citation>
    <scope>NUCLEOTIDE SEQUENCE</scope>
    <source>
        <strain evidence="1">PF001</strain>
    </source>
</reference>
<organism evidence="1 2">
    <name type="scientific">Pseudocercospora fuligena</name>
    <dbReference type="NCBI Taxonomy" id="685502"/>
    <lineage>
        <taxon>Eukaryota</taxon>
        <taxon>Fungi</taxon>
        <taxon>Dikarya</taxon>
        <taxon>Ascomycota</taxon>
        <taxon>Pezizomycotina</taxon>
        <taxon>Dothideomycetes</taxon>
        <taxon>Dothideomycetidae</taxon>
        <taxon>Mycosphaerellales</taxon>
        <taxon>Mycosphaerellaceae</taxon>
        <taxon>Pseudocercospora</taxon>
    </lineage>
</organism>
<dbReference type="OrthoDB" id="26149at2759"/>
<dbReference type="Gene3D" id="1.25.10.10">
    <property type="entry name" value="Leucine-rich Repeat Variant"/>
    <property type="match status" value="1"/>
</dbReference>
<keyword evidence="2" id="KW-1185">Reference proteome</keyword>
<dbReference type="GO" id="GO:0005085">
    <property type="term" value="F:guanyl-nucleotide exchange factor activity"/>
    <property type="evidence" value="ECO:0007669"/>
    <property type="project" value="InterPro"/>
</dbReference>
<name>A0A8H6R706_9PEZI</name>
<evidence type="ECO:0000313" key="1">
    <source>
        <dbReference type="EMBL" id="KAF7185741.1"/>
    </source>
</evidence>
<protein>
    <submittedName>
        <fullName evidence="1">Uncharacterized protein</fullName>
    </submittedName>
</protein>
<gene>
    <name evidence="1" type="ORF">HII31_12972</name>
</gene>
<feature type="non-terminal residue" evidence="1">
    <location>
        <position position="1"/>
    </location>
</feature>
<dbReference type="InterPro" id="IPR011989">
    <property type="entry name" value="ARM-like"/>
</dbReference>